<dbReference type="Pfam" id="PF00151">
    <property type="entry name" value="Lipase"/>
    <property type="match status" value="1"/>
</dbReference>
<keyword evidence="1" id="KW-0732">Signal</keyword>
<sequence length="71" mass="7259">MNNTKRVLAALALAGAALSVATSAHAADPAPVTGRLTSNDALLVEAVHTDINRFGTNIISGDHDFFPNGGM</sequence>
<gene>
    <name evidence="3" type="ORF">OG327_31495</name>
</gene>
<feature type="signal peptide" evidence="1">
    <location>
        <begin position="1"/>
        <end position="26"/>
    </location>
</feature>
<name>A0AAU2JY38_9ACTN</name>
<protein>
    <recommendedName>
        <fullName evidence="2">Lipase domain-containing protein</fullName>
    </recommendedName>
</protein>
<dbReference type="Gene3D" id="3.40.50.1820">
    <property type="entry name" value="alpha/beta hydrolase"/>
    <property type="match status" value="1"/>
</dbReference>
<evidence type="ECO:0000256" key="1">
    <source>
        <dbReference type="SAM" id="SignalP"/>
    </source>
</evidence>
<dbReference type="SUPFAM" id="SSF53474">
    <property type="entry name" value="alpha/beta-Hydrolases"/>
    <property type="match status" value="1"/>
</dbReference>
<dbReference type="InterPro" id="IPR013818">
    <property type="entry name" value="Lipase"/>
</dbReference>
<organism evidence="3">
    <name type="scientific">Streptomyces sp. NBC_00049</name>
    <dbReference type="NCBI Taxonomy" id="2903617"/>
    <lineage>
        <taxon>Bacteria</taxon>
        <taxon>Bacillati</taxon>
        <taxon>Actinomycetota</taxon>
        <taxon>Actinomycetes</taxon>
        <taxon>Kitasatosporales</taxon>
        <taxon>Streptomycetaceae</taxon>
        <taxon>Streptomyces</taxon>
    </lineage>
</organism>
<dbReference type="EMBL" id="CP108264">
    <property type="protein sequence ID" value="WTU77489.1"/>
    <property type="molecule type" value="Genomic_DNA"/>
</dbReference>
<proteinExistence type="predicted"/>
<reference evidence="3" key="1">
    <citation type="submission" date="2022-10" db="EMBL/GenBank/DDBJ databases">
        <title>The complete genomes of actinobacterial strains from the NBC collection.</title>
        <authorList>
            <person name="Joergensen T.S."/>
            <person name="Alvarez Arevalo M."/>
            <person name="Sterndorff E.B."/>
            <person name="Faurdal D."/>
            <person name="Vuksanovic O."/>
            <person name="Mourched A.-S."/>
            <person name="Charusanti P."/>
            <person name="Shaw S."/>
            <person name="Blin K."/>
            <person name="Weber T."/>
        </authorList>
    </citation>
    <scope>NUCLEOTIDE SEQUENCE</scope>
    <source>
        <strain evidence="3">NBC_00049</strain>
    </source>
</reference>
<dbReference type="AlphaFoldDB" id="A0AAU2JY38"/>
<evidence type="ECO:0000259" key="2">
    <source>
        <dbReference type="Pfam" id="PF00151"/>
    </source>
</evidence>
<dbReference type="InterPro" id="IPR029058">
    <property type="entry name" value="AB_hydrolase_fold"/>
</dbReference>
<dbReference type="GO" id="GO:0016298">
    <property type="term" value="F:lipase activity"/>
    <property type="evidence" value="ECO:0007669"/>
    <property type="project" value="InterPro"/>
</dbReference>
<evidence type="ECO:0000313" key="3">
    <source>
        <dbReference type="EMBL" id="WTU77489.1"/>
    </source>
</evidence>
<accession>A0AAU2JY38</accession>
<feature type="domain" description="Lipase" evidence="2">
    <location>
        <begin position="29"/>
        <end position="70"/>
    </location>
</feature>
<feature type="chain" id="PRO_5043849790" description="Lipase domain-containing protein" evidence="1">
    <location>
        <begin position="27"/>
        <end position="71"/>
    </location>
</feature>